<dbReference type="Gene3D" id="1.25.40.10">
    <property type="entry name" value="Tetratricopeptide repeat domain"/>
    <property type="match status" value="1"/>
</dbReference>
<evidence type="ECO:0000259" key="1">
    <source>
        <dbReference type="PROSITE" id="PS50280"/>
    </source>
</evidence>
<gene>
    <name evidence="2" type="ORF">GGP41_003951</name>
</gene>
<dbReference type="PROSITE" id="PS50280">
    <property type="entry name" value="SET"/>
    <property type="match status" value="1"/>
</dbReference>
<dbReference type="InterPro" id="IPR053185">
    <property type="entry name" value="SET_domain_protein"/>
</dbReference>
<dbReference type="Gene3D" id="2.170.270.10">
    <property type="entry name" value="SET domain"/>
    <property type="match status" value="1"/>
</dbReference>
<dbReference type="EMBL" id="WNKQ01000005">
    <property type="protein sequence ID" value="KAF5851140.1"/>
    <property type="molecule type" value="Genomic_DNA"/>
</dbReference>
<name>A0A8H5ZL77_COCSA</name>
<dbReference type="OMA" id="CACPACI"/>
<dbReference type="InterPro" id="IPR001214">
    <property type="entry name" value="SET_dom"/>
</dbReference>
<dbReference type="InterPro" id="IPR011990">
    <property type="entry name" value="TPR-like_helical_dom_sf"/>
</dbReference>
<dbReference type="AlphaFoldDB" id="A0A8H5ZL77"/>
<protein>
    <recommendedName>
        <fullName evidence="1">SET domain-containing protein</fullName>
    </recommendedName>
</protein>
<dbReference type="Proteomes" id="UP000624244">
    <property type="component" value="Unassembled WGS sequence"/>
</dbReference>
<evidence type="ECO:0000313" key="2">
    <source>
        <dbReference type="EMBL" id="KAF5851140.1"/>
    </source>
</evidence>
<dbReference type="PANTHER" id="PTHR47332">
    <property type="entry name" value="SET DOMAIN-CONTAINING PROTEIN 5"/>
    <property type="match status" value="1"/>
</dbReference>
<dbReference type="PANTHER" id="PTHR47332:SF6">
    <property type="entry name" value="SET DOMAIN-CONTAINING PROTEIN"/>
    <property type="match status" value="1"/>
</dbReference>
<feature type="domain" description="SET" evidence="1">
    <location>
        <begin position="134"/>
        <end position="280"/>
    </location>
</feature>
<comment type="caution">
    <text evidence="2">The sequence shown here is derived from an EMBL/GenBank/DDBJ whole genome shotgun (WGS) entry which is preliminary data.</text>
</comment>
<sequence length="417" mass="46310">MRTYISAQNAVILACSPRLVWGWHCWSKSPLYTVDIQSSLNGLKEYALCSQSLGSSALADDTKKEDYGPWSHAPVCTSILPSINDKLCVYTDISFAQNRGISIFTTPSLARDFASLPAFRDASALVSQSINKPTDTYHATSIPGKGIGMLASQPLKFGERITAYTPAFLAYLESELSTLDREALWRTAIEQLPSDLKEKFLGLATVYGDPRVQVQDIVKANTFQVLLNGVNHLAVWPETSRLNHACAPNAQYVIDTDHLSHTVRVTRPIAEGEEITISYTSPLEPTETRQHHLAQGFHFTCTCPRCTSPITDITLSIINDLQAQLNDWSDASLGSPQVAEELLVLYREEGLEGFMDTPYGFAALAYSAVGDAEMAVRYAEMAREAVLMKDGRGSRNLGIWEEMIRGVRDHWSWRRRV</sequence>
<reference evidence="2" key="1">
    <citation type="submission" date="2019-11" db="EMBL/GenBank/DDBJ databases">
        <title>Bipolaris sorokiniana Genome sequencing.</title>
        <authorList>
            <person name="Wang H."/>
        </authorList>
    </citation>
    <scope>NUCLEOTIDE SEQUENCE</scope>
</reference>
<dbReference type="CDD" id="cd20071">
    <property type="entry name" value="SET_SMYD"/>
    <property type="match status" value="1"/>
</dbReference>
<proteinExistence type="predicted"/>
<organism evidence="2 3">
    <name type="scientific">Cochliobolus sativus</name>
    <name type="common">Common root rot and spot blotch fungus</name>
    <name type="synonym">Bipolaris sorokiniana</name>
    <dbReference type="NCBI Taxonomy" id="45130"/>
    <lineage>
        <taxon>Eukaryota</taxon>
        <taxon>Fungi</taxon>
        <taxon>Dikarya</taxon>
        <taxon>Ascomycota</taxon>
        <taxon>Pezizomycotina</taxon>
        <taxon>Dothideomycetes</taxon>
        <taxon>Pleosporomycetidae</taxon>
        <taxon>Pleosporales</taxon>
        <taxon>Pleosporineae</taxon>
        <taxon>Pleosporaceae</taxon>
        <taxon>Bipolaris</taxon>
    </lineage>
</organism>
<dbReference type="Pfam" id="PF00856">
    <property type="entry name" value="SET"/>
    <property type="match status" value="1"/>
</dbReference>
<dbReference type="SUPFAM" id="SSF82199">
    <property type="entry name" value="SET domain"/>
    <property type="match status" value="1"/>
</dbReference>
<accession>A0A8H5ZL77</accession>
<dbReference type="InterPro" id="IPR046341">
    <property type="entry name" value="SET_dom_sf"/>
</dbReference>
<evidence type="ECO:0000313" key="3">
    <source>
        <dbReference type="Proteomes" id="UP000624244"/>
    </source>
</evidence>
<dbReference type="PROSITE" id="PS51257">
    <property type="entry name" value="PROKAR_LIPOPROTEIN"/>
    <property type="match status" value="1"/>
</dbReference>
<dbReference type="SMART" id="SM00317">
    <property type="entry name" value="SET"/>
    <property type="match status" value="1"/>
</dbReference>